<dbReference type="InterPro" id="IPR045272">
    <property type="entry name" value="ANXUR1/2-like"/>
</dbReference>
<evidence type="ECO:0000259" key="1">
    <source>
        <dbReference type="PROSITE" id="PS50011"/>
    </source>
</evidence>
<dbReference type="InterPro" id="IPR011009">
    <property type="entry name" value="Kinase-like_dom_sf"/>
</dbReference>
<dbReference type="Proteomes" id="UP001604277">
    <property type="component" value="Unassembled WGS sequence"/>
</dbReference>
<keyword evidence="3" id="KW-1185">Reference proteome</keyword>
<dbReference type="Gene3D" id="1.10.510.10">
    <property type="entry name" value="Transferase(Phosphotransferase) domain 1"/>
    <property type="match status" value="1"/>
</dbReference>
<proteinExistence type="predicted"/>
<accession>A0ABD1UES0</accession>
<sequence length="108" mass="12649">MQMQPSPSQDHVTSLIGYCDSQSDMMLVYAYMTNGTLHEQLHDPCRDPLPWKRRLQICIGTARGLSYLQSIIKQKTLHRDFKSTNIWLDENWVPKVSEWGLSIKKRQQ</sequence>
<evidence type="ECO:0000313" key="2">
    <source>
        <dbReference type="EMBL" id="KAL2523008.1"/>
    </source>
</evidence>
<dbReference type="AlphaFoldDB" id="A0ABD1UES0"/>
<dbReference type="SUPFAM" id="SSF56112">
    <property type="entry name" value="Protein kinase-like (PK-like)"/>
    <property type="match status" value="1"/>
</dbReference>
<dbReference type="Pfam" id="PF07714">
    <property type="entry name" value="PK_Tyr_Ser-Thr"/>
    <property type="match status" value="1"/>
</dbReference>
<protein>
    <submittedName>
        <fullName evidence="2">Receptor-like protein kinase FERONIA</fullName>
    </submittedName>
</protein>
<feature type="domain" description="Protein kinase" evidence="1">
    <location>
        <begin position="1"/>
        <end position="108"/>
    </location>
</feature>
<dbReference type="PROSITE" id="PS50011">
    <property type="entry name" value="PROTEIN_KINASE_DOM"/>
    <property type="match status" value="1"/>
</dbReference>
<organism evidence="2 3">
    <name type="scientific">Forsythia ovata</name>
    <dbReference type="NCBI Taxonomy" id="205694"/>
    <lineage>
        <taxon>Eukaryota</taxon>
        <taxon>Viridiplantae</taxon>
        <taxon>Streptophyta</taxon>
        <taxon>Embryophyta</taxon>
        <taxon>Tracheophyta</taxon>
        <taxon>Spermatophyta</taxon>
        <taxon>Magnoliopsida</taxon>
        <taxon>eudicotyledons</taxon>
        <taxon>Gunneridae</taxon>
        <taxon>Pentapetalae</taxon>
        <taxon>asterids</taxon>
        <taxon>lamiids</taxon>
        <taxon>Lamiales</taxon>
        <taxon>Oleaceae</taxon>
        <taxon>Forsythieae</taxon>
        <taxon>Forsythia</taxon>
    </lineage>
</organism>
<evidence type="ECO:0000313" key="3">
    <source>
        <dbReference type="Proteomes" id="UP001604277"/>
    </source>
</evidence>
<dbReference type="PANTHER" id="PTHR27003:SF460">
    <property type="entry name" value="RECEPTOR-LIKE PROTEIN KINASE FERONIA"/>
    <property type="match status" value="1"/>
</dbReference>
<reference evidence="3" key="1">
    <citation type="submission" date="2024-07" db="EMBL/GenBank/DDBJ databases">
        <title>Two chromosome-level genome assemblies of Korean endemic species Abeliophyllum distichum and Forsythia ovata (Oleaceae).</title>
        <authorList>
            <person name="Jang H."/>
        </authorList>
    </citation>
    <scope>NUCLEOTIDE SEQUENCE [LARGE SCALE GENOMIC DNA]</scope>
</reference>
<dbReference type="PANTHER" id="PTHR27003">
    <property type="entry name" value="OS07G0166700 PROTEIN"/>
    <property type="match status" value="1"/>
</dbReference>
<gene>
    <name evidence="2" type="ORF">Fot_26931</name>
</gene>
<dbReference type="InterPro" id="IPR000719">
    <property type="entry name" value="Prot_kinase_dom"/>
</dbReference>
<comment type="caution">
    <text evidence="2">The sequence shown here is derived from an EMBL/GenBank/DDBJ whole genome shotgun (WGS) entry which is preliminary data.</text>
</comment>
<dbReference type="InterPro" id="IPR001245">
    <property type="entry name" value="Ser-Thr/Tyr_kinase_cat_dom"/>
</dbReference>
<name>A0ABD1UES0_9LAMI</name>
<dbReference type="EMBL" id="JBFOLJ010000007">
    <property type="protein sequence ID" value="KAL2523008.1"/>
    <property type="molecule type" value="Genomic_DNA"/>
</dbReference>